<dbReference type="Proteomes" id="UP000191680">
    <property type="component" value="Unassembled WGS sequence"/>
</dbReference>
<keyword evidence="1" id="KW-0560">Oxidoreductase</keyword>
<dbReference type="PANTHER" id="PTHR47307:SF1">
    <property type="entry name" value="GLUTATHIONE-REGULATED POTASSIUM-EFFLUX SYSTEM ANCILLARY PROTEIN KEFG"/>
    <property type="match status" value="1"/>
</dbReference>
<evidence type="ECO:0000256" key="1">
    <source>
        <dbReference type="ARBA" id="ARBA00023002"/>
    </source>
</evidence>
<evidence type="ECO:0000313" key="4">
    <source>
        <dbReference type="Proteomes" id="UP000191680"/>
    </source>
</evidence>
<evidence type="ECO:0000313" key="3">
    <source>
        <dbReference type="EMBL" id="OQD43132.1"/>
    </source>
</evidence>
<feature type="domain" description="Flavodoxin-like fold" evidence="2">
    <location>
        <begin position="3"/>
        <end position="170"/>
    </location>
</feature>
<dbReference type="SUPFAM" id="SSF52218">
    <property type="entry name" value="Flavoproteins"/>
    <property type="match status" value="1"/>
</dbReference>
<organism evidence="3 4">
    <name type="scientific">Croceivirga radicis</name>
    <dbReference type="NCBI Taxonomy" id="1929488"/>
    <lineage>
        <taxon>Bacteria</taxon>
        <taxon>Pseudomonadati</taxon>
        <taxon>Bacteroidota</taxon>
        <taxon>Flavobacteriia</taxon>
        <taxon>Flavobacteriales</taxon>
        <taxon>Flavobacteriaceae</taxon>
        <taxon>Croceivirga</taxon>
    </lineage>
</organism>
<dbReference type="OrthoDB" id="652200at2"/>
<name>A0A1V6LSI6_9FLAO</name>
<dbReference type="GO" id="GO:0010181">
    <property type="term" value="F:FMN binding"/>
    <property type="evidence" value="ECO:0007669"/>
    <property type="project" value="TreeGrafter"/>
</dbReference>
<dbReference type="PANTHER" id="PTHR47307">
    <property type="entry name" value="GLUTATHIONE-REGULATED POTASSIUM-EFFLUX SYSTEM ANCILLARY PROTEIN KEFG"/>
    <property type="match status" value="1"/>
</dbReference>
<dbReference type="GO" id="GO:0009055">
    <property type="term" value="F:electron transfer activity"/>
    <property type="evidence" value="ECO:0007669"/>
    <property type="project" value="TreeGrafter"/>
</dbReference>
<accession>A0A1V6LSI6</accession>
<comment type="caution">
    <text evidence="3">The sequence shown here is derived from an EMBL/GenBank/DDBJ whole genome shotgun (WGS) entry which is preliminary data.</text>
</comment>
<dbReference type="InterPro" id="IPR046980">
    <property type="entry name" value="KefG/KefF"/>
</dbReference>
<dbReference type="InterPro" id="IPR003680">
    <property type="entry name" value="Flavodoxin_fold"/>
</dbReference>
<proteinExistence type="predicted"/>
<evidence type="ECO:0000259" key="2">
    <source>
        <dbReference type="Pfam" id="PF02525"/>
    </source>
</evidence>
<dbReference type="Gene3D" id="3.40.50.360">
    <property type="match status" value="1"/>
</dbReference>
<dbReference type="RefSeq" id="WP_080318909.1">
    <property type="nucleotide sequence ID" value="NZ_MTBC01000004.1"/>
</dbReference>
<sequence length="197" mass="22917">MRKILVLFAHPKLEQSKANLALINAIKDLEGVTFRDLYELYPDFNIHVNEEKKILALHDIIVWHHPFYWYSCPPLLKQWIDLVLEYNWAYGPNGRALWDKTCFNVITTGGSKELYCSSGSNHYSVAEFLRPFEQTAILCGMDYLSPFTVMGTHRVEAIDLNAYAEKYRALLEEMMRVPDLAYFKTTNFLSEITLPNQ</sequence>
<dbReference type="Pfam" id="PF02525">
    <property type="entry name" value="Flavodoxin_2"/>
    <property type="match status" value="1"/>
</dbReference>
<gene>
    <name evidence="3" type="ORF">BUL40_08580</name>
</gene>
<dbReference type="EMBL" id="MTBC01000004">
    <property type="protein sequence ID" value="OQD43132.1"/>
    <property type="molecule type" value="Genomic_DNA"/>
</dbReference>
<dbReference type="InterPro" id="IPR029039">
    <property type="entry name" value="Flavoprotein-like_sf"/>
</dbReference>
<keyword evidence="4" id="KW-1185">Reference proteome</keyword>
<reference evidence="3 4" key="1">
    <citation type="submission" date="2016-12" db="EMBL/GenBank/DDBJ databases">
        <authorList>
            <person name="Song W.-J."/>
            <person name="Kurnit D.M."/>
        </authorList>
    </citation>
    <scope>NUCLEOTIDE SEQUENCE [LARGE SCALE GENOMIC DNA]</scope>
    <source>
        <strain evidence="3 4">HSG9</strain>
    </source>
</reference>
<protein>
    <submittedName>
        <fullName evidence="3">NAD(P)H oxidoreductase</fullName>
    </submittedName>
</protein>
<dbReference type="GO" id="GO:0003955">
    <property type="term" value="F:NAD(P)H dehydrogenase (quinone) activity"/>
    <property type="evidence" value="ECO:0007669"/>
    <property type="project" value="TreeGrafter"/>
</dbReference>
<dbReference type="AlphaFoldDB" id="A0A1V6LSI6"/>